<dbReference type="Pfam" id="PF00226">
    <property type="entry name" value="DnaJ"/>
    <property type="match status" value="1"/>
</dbReference>
<dbReference type="SUPFAM" id="SSF158702">
    <property type="entry name" value="Sec63 N-terminal domain-like"/>
    <property type="match status" value="1"/>
</dbReference>
<dbReference type="Gene3D" id="2.60.40.150">
    <property type="entry name" value="C2 domain"/>
    <property type="match status" value="1"/>
</dbReference>
<dbReference type="InterPro" id="IPR014756">
    <property type="entry name" value="Ig_E-set"/>
</dbReference>
<evidence type="ECO:0000256" key="7">
    <source>
        <dbReference type="ARBA" id="ARBA00023136"/>
    </source>
</evidence>
<keyword evidence="3 10" id="KW-0812">Transmembrane</keyword>
<reference evidence="12" key="1">
    <citation type="submission" date="2023-06" db="EMBL/GenBank/DDBJ databases">
        <title>Genome-scale phylogeny and comparative genomics of the fungal order Sordariales.</title>
        <authorList>
            <consortium name="Lawrence Berkeley National Laboratory"/>
            <person name="Hensen N."/>
            <person name="Bonometti L."/>
            <person name="Westerberg I."/>
            <person name="Brannstrom I.O."/>
            <person name="Guillou S."/>
            <person name="Cros-Aarteil S."/>
            <person name="Calhoun S."/>
            <person name="Haridas S."/>
            <person name="Kuo A."/>
            <person name="Mondo S."/>
            <person name="Pangilinan J."/>
            <person name="Riley R."/>
            <person name="Labutti K."/>
            <person name="Andreopoulos B."/>
            <person name="Lipzen A."/>
            <person name="Chen C."/>
            <person name="Yanf M."/>
            <person name="Daum C."/>
            <person name="Ng V."/>
            <person name="Clum A."/>
            <person name="Steindorff A."/>
            <person name="Ohm R."/>
            <person name="Martin F."/>
            <person name="Silar P."/>
            <person name="Natvig D."/>
            <person name="Lalanne C."/>
            <person name="Gautier V."/>
            <person name="Ament-Velasquez S.L."/>
            <person name="Kruys A."/>
            <person name="Hutchinson M.I."/>
            <person name="Powell A.J."/>
            <person name="Barry K."/>
            <person name="Miller A.N."/>
            <person name="Grigoriev I.V."/>
            <person name="Debuchy R."/>
            <person name="Gladieux P."/>
            <person name="Thoren M.H."/>
            <person name="Johannesson H."/>
        </authorList>
    </citation>
    <scope>NUCLEOTIDE SEQUENCE</scope>
    <source>
        <strain evidence="12">PSN4</strain>
    </source>
</reference>
<dbReference type="SMART" id="SM00271">
    <property type="entry name" value="DnaJ"/>
    <property type="match status" value="1"/>
</dbReference>
<dbReference type="GO" id="GO:0006614">
    <property type="term" value="P:SRP-dependent cotranslational protein targeting to membrane"/>
    <property type="evidence" value="ECO:0007669"/>
    <property type="project" value="TreeGrafter"/>
</dbReference>
<feature type="transmembrane region" description="Helical" evidence="10">
    <location>
        <begin position="12"/>
        <end position="34"/>
    </location>
</feature>
<keyword evidence="2" id="KW-0813">Transport</keyword>
<proteinExistence type="predicted"/>
<evidence type="ECO:0000256" key="8">
    <source>
        <dbReference type="ARBA" id="ARBA00023186"/>
    </source>
</evidence>
<dbReference type="Gene3D" id="1.10.150.20">
    <property type="entry name" value="5' to 3' exonuclease, C-terminal subdomain"/>
    <property type="match status" value="1"/>
</dbReference>
<feature type="domain" description="J" evidence="11">
    <location>
        <begin position="105"/>
        <end position="177"/>
    </location>
</feature>
<evidence type="ECO:0000256" key="2">
    <source>
        <dbReference type="ARBA" id="ARBA00022448"/>
    </source>
</evidence>
<dbReference type="PRINTS" id="PR00625">
    <property type="entry name" value="JDOMAIN"/>
</dbReference>
<dbReference type="PANTHER" id="PTHR24075">
    <property type="entry name" value="SEC63 DOMAIN-CONTAINING"/>
    <property type="match status" value="1"/>
</dbReference>
<name>A0AAJ0B5C9_9PEZI</name>
<dbReference type="Proteomes" id="UP001239445">
    <property type="component" value="Unassembled WGS sequence"/>
</dbReference>
<dbReference type="GO" id="GO:0008320">
    <property type="term" value="F:protein transmembrane transporter activity"/>
    <property type="evidence" value="ECO:0007669"/>
    <property type="project" value="TreeGrafter"/>
</dbReference>
<keyword evidence="7 10" id="KW-0472">Membrane</keyword>
<dbReference type="FunFam" id="2.60.40.150:FF:000169">
    <property type="entry name" value="Protein translocation complex component (Npl1)"/>
    <property type="match status" value="1"/>
</dbReference>
<dbReference type="PROSITE" id="PS00636">
    <property type="entry name" value="DNAJ_1"/>
    <property type="match status" value="1"/>
</dbReference>
<evidence type="ECO:0000313" key="13">
    <source>
        <dbReference type="Proteomes" id="UP001239445"/>
    </source>
</evidence>
<evidence type="ECO:0000259" key="11">
    <source>
        <dbReference type="PROSITE" id="PS50076"/>
    </source>
</evidence>
<dbReference type="SMART" id="SM00973">
    <property type="entry name" value="Sec63"/>
    <property type="match status" value="1"/>
</dbReference>
<dbReference type="GO" id="GO:0031207">
    <property type="term" value="C:Sec62/Sec63 complex"/>
    <property type="evidence" value="ECO:0007669"/>
    <property type="project" value="TreeGrafter"/>
</dbReference>
<organism evidence="12 13">
    <name type="scientific">Echria macrotheca</name>
    <dbReference type="NCBI Taxonomy" id="438768"/>
    <lineage>
        <taxon>Eukaryota</taxon>
        <taxon>Fungi</taxon>
        <taxon>Dikarya</taxon>
        <taxon>Ascomycota</taxon>
        <taxon>Pezizomycotina</taxon>
        <taxon>Sordariomycetes</taxon>
        <taxon>Sordariomycetidae</taxon>
        <taxon>Sordariales</taxon>
        <taxon>Schizotheciaceae</taxon>
        <taxon>Echria</taxon>
    </lineage>
</organism>
<dbReference type="GO" id="GO:0003723">
    <property type="term" value="F:RNA binding"/>
    <property type="evidence" value="ECO:0007669"/>
    <property type="project" value="TreeGrafter"/>
</dbReference>
<keyword evidence="5" id="KW-0653">Protein transport</keyword>
<keyword evidence="13" id="KW-1185">Reference proteome</keyword>
<feature type="transmembrane region" description="Helical" evidence="10">
    <location>
        <begin position="205"/>
        <end position="225"/>
    </location>
</feature>
<evidence type="ECO:0000313" key="12">
    <source>
        <dbReference type="EMBL" id="KAK1750693.1"/>
    </source>
</evidence>
<keyword evidence="6 10" id="KW-1133">Transmembrane helix</keyword>
<dbReference type="InterPro" id="IPR004179">
    <property type="entry name" value="Sec63-dom"/>
</dbReference>
<dbReference type="EMBL" id="MU839845">
    <property type="protein sequence ID" value="KAK1750693.1"/>
    <property type="molecule type" value="Genomic_DNA"/>
</dbReference>
<dbReference type="Gene3D" id="1.10.287.110">
    <property type="entry name" value="DnaJ domain"/>
    <property type="match status" value="1"/>
</dbReference>
<dbReference type="SUPFAM" id="SSF81296">
    <property type="entry name" value="E set domains"/>
    <property type="match status" value="1"/>
</dbReference>
<feature type="compositionally biased region" description="Acidic residues" evidence="9">
    <location>
        <begin position="641"/>
        <end position="654"/>
    </location>
</feature>
<comment type="subcellular location">
    <subcellularLocation>
        <location evidence="1">Endoplasmic reticulum membrane</location>
        <topology evidence="1">Multi-pass membrane protein</topology>
    </subcellularLocation>
</comment>
<comment type="caution">
    <text evidence="12">The sequence shown here is derived from an EMBL/GenBank/DDBJ whole genome shotgun (WGS) entry which is preliminary data.</text>
</comment>
<evidence type="ECO:0000256" key="9">
    <source>
        <dbReference type="SAM" id="MobiDB-lite"/>
    </source>
</evidence>
<evidence type="ECO:0000256" key="6">
    <source>
        <dbReference type="ARBA" id="ARBA00022989"/>
    </source>
</evidence>
<evidence type="ECO:0000256" key="10">
    <source>
        <dbReference type="SAM" id="Phobius"/>
    </source>
</evidence>
<feature type="region of interest" description="Disordered" evidence="9">
    <location>
        <begin position="637"/>
        <end position="704"/>
    </location>
</feature>
<keyword evidence="8" id="KW-0143">Chaperone</keyword>
<evidence type="ECO:0000256" key="4">
    <source>
        <dbReference type="ARBA" id="ARBA00022824"/>
    </source>
</evidence>
<evidence type="ECO:0000256" key="5">
    <source>
        <dbReference type="ARBA" id="ARBA00022927"/>
    </source>
</evidence>
<dbReference type="PANTHER" id="PTHR24075:SF0">
    <property type="entry name" value="TRANSLOCATION PROTEIN SEC63 HOMOLOG"/>
    <property type="match status" value="1"/>
</dbReference>
<sequence length="704" mass="78644">MSTDYAYDEEGHLWPFFVFTLALIVTVPLTFSLVNRSRDPAAAFKRIQTNYKHEHADVVDSLRKREKRKNRKVWLMLMVLGGWATMGYMLYLIKITEAPSLKLWNPYDILGISESATEKEIKSKYKRLSLKFHPDKAKPDAAKNETLDDLNARYVEISKAYQALTDEDVRNNYIQYGNPDGKQGFSINIGLPKIIVSDGNGKYVVLLYSILFGVLLPYLVGSWWYGTLRRSKEGVLMESANRLFLEYKDDIDEGGIVSALSTGKEFEELLKGDKIEANLSKIESRVLAEGEFSPIAAGLSLKDKEKLENLDNGPRRTALALLWAYLGRIELDDPVLNKAKFEVAPIAEALNKAFTAISLAYMNTAPLLGSYYASQLLIQALPPKASPLLQLPYFTPKIVKAIEGDSRVRTTVQGFMDRPDAKRRSLAVGKGLLTEQQYKEAVSVAKQLPYLRVAKAFFKVTGEKYIIPSSLVTLVVKGRFVPPGSEKVPEVNEIDLEDIDAAEDDLDAILGRKTKKQIGKDEKGKPIYEATEGEPIFPPLAAAPYLARDHSPRWHVFLTDSKQGRVAVPPFTFAQFDRPIFEADGKTPTFAMQTLKAQFQAPPQAGHYTFVMHVVCDSYVGFDTKMEVTLIVEEASKAQEMTDEEEISEPDEDSIAGIMNAAKGGAPPKPKKRKEQSESDDESGTEESEDDTSDTNTDTEVEDN</sequence>
<gene>
    <name evidence="12" type="ORF">QBC47DRAFT_331337</name>
</gene>
<dbReference type="GO" id="GO:0006620">
    <property type="term" value="P:post-translational protein targeting to endoplasmic reticulum membrane"/>
    <property type="evidence" value="ECO:0007669"/>
    <property type="project" value="TreeGrafter"/>
</dbReference>
<accession>A0AAJ0B5C9</accession>
<dbReference type="InterPro" id="IPR035892">
    <property type="entry name" value="C2_domain_sf"/>
</dbReference>
<evidence type="ECO:0000256" key="3">
    <source>
        <dbReference type="ARBA" id="ARBA00022692"/>
    </source>
</evidence>
<dbReference type="CDD" id="cd06257">
    <property type="entry name" value="DnaJ"/>
    <property type="match status" value="1"/>
</dbReference>
<dbReference type="InterPro" id="IPR018253">
    <property type="entry name" value="DnaJ_domain_CS"/>
</dbReference>
<dbReference type="FunFam" id="1.10.287.110:FF:000039">
    <property type="entry name" value="Protein translocation complex component (Npl1)"/>
    <property type="match status" value="1"/>
</dbReference>
<dbReference type="SUPFAM" id="SSF46565">
    <property type="entry name" value="Chaperone J-domain"/>
    <property type="match status" value="1"/>
</dbReference>
<protein>
    <recommendedName>
        <fullName evidence="11">J domain-containing protein</fullName>
    </recommendedName>
</protein>
<dbReference type="InterPro" id="IPR001623">
    <property type="entry name" value="DnaJ_domain"/>
</dbReference>
<keyword evidence="4" id="KW-0256">Endoplasmic reticulum</keyword>
<evidence type="ECO:0000256" key="1">
    <source>
        <dbReference type="ARBA" id="ARBA00004477"/>
    </source>
</evidence>
<dbReference type="PROSITE" id="PS50076">
    <property type="entry name" value="DNAJ_2"/>
    <property type="match status" value="1"/>
</dbReference>
<dbReference type="AlphaFoldDB" id="A0AAJ0B5C9"/>
<feature type="compositionally biased region" description="Acidic residues" evidence="9">
    <location>
        <begin position="678"/>
        <end position="704"/>
    </location>
</feature>
<dbReference type="InterPro" id="IPR036869">
    <property type="entry name" value="J_dom_sf"/>
</dbReference>
<feature type="transmembrane region" description="Helical" evidence="10">
    <location>
        <begin position="73"/>
        <end position="93"/>
    </location>
</feature>